<organism evidence="2 3">
    <name type="scientific">Chitinophaga oryziterrae</name>
    <dbReference type="NCBI Taxonomy" id="1031224"/>
    <lineage>
        <taxon>Bacteria</taxon>
        <taxon>Pseudomonadati</taxon>
        <taxon>Bacteroidota</taxon>
        <taxon>Chitinophagia</taxon>
        <taxon>Chitinophagales</taxon>
        <taxon>Chitinophagaceae</taxon>
        <taxon>Chitinophaga</taxon>
    </lineage>
</organism>
<accession>A0A6N8J703</accession>
<comment type="caution">
    <text evidence="2">The sequence shown here is derived from an EMBL/GenBank/DDBJ whole genome shotgun (WGS) entry which is preliminary data.</text>
</comment>
<dbReference type="SUPFAM" id="SSF81301">
    <property type="entry name" value="Nucleotidyltransferase"/>
    <property type="match status" value="1"/>
</dbReference>
<dbReference type="EMBL" id="WRXO01000001">
    <property type="protein sequence ID" value="MVT40411.1"/>
    <property type="molecule type" value="Genomic_DNA"/>
</dbReference>
<evidence type="ECO:0000259" key="1">
    <source>
        <dbReference type="Pfam" id="PF01909"/>
    </source>
</evidence>
<gene>
    <name evidence="2" type="ORF">GO495_07440</name>
</gene>
<dbReference type="Pfam" id="PF01909">
    <property type="entry name" value="NTP_transf_2"/>
    <property type="match status" value="1"/>
</dbReference>
<dbReference type="InterPro" id="IPR002934">
    <property type="entry name" value="Polymerase_NTP_transf_dom"/>
</dbReference>
<dbReference type="InterPro" id="IPR043519">
    <property type="entry name" value="NT_sf"/>
</dbReference>
<dbReference type="CDD" id="cd05403">
    <property type="entry name" value="NT_KNTase_like"/>
    <property type="match status" value="1"/>
</dbReference>
<keyword evidence="3" id="KW-1185">Reference proteome</keyword>
<reference evidence="2 3" key="1">
    <citation type="submission" date="2019-12" db="EMBL/GenBank/DDBJ databases">
        <title>The draft genomic sequence of strain Chitinophaga oryziterrae JCM 16595.</title>
        <authorList>
            <person name="Zhang X."/>
        </authorList>
    </citation>
    <scope>NUCLEOTIDE SEQUENCE [LARGE SCALE GENOMIC DNA]</scope>
    <source>
        <strain evidence="2 3">JCM 16595</strain>
    </source>
</reference>
<protein>
    <recommendedName>
        <fullName evidence="1">Polymerase nucleotidyl transferase domain-containing protein</fullName>
    </recommendedName>
</protein>
<dbReference type="Proteomes" id="UP000468388">
    <property type="component" value="Unassembled WGS sequence"/>
</dbReference>
<dbReference type="RefSeq" id="WP_157299040.1">
    <property type="nucleotide sequence ID" value="NZ_BAAAZB010000005.1"/>
</dbReference>
<evidence type="ECO:0000313" key="3">
    <source>
        <dbReference type="Proteomes" id="UP000468388"/>
    </source>
</evidence>
<sequence length="249" mass="26623">MELQHDVEVHRIANQPRFVATGVSKIPTSVKVHSYYTQNNTTRNLANAFTLGIDGLFYNLFNDSKIVGTSIINGPQHSTDLAGNKIDEKGRIMAFTNVTGTLLSLGEFASMPRPQGINAKDFSAMSKYLKSTVGDISNDIVVVQGSRASGTATAASDVDIAIKVAPEQFDELISKAFGTPNVGSAKWKTMQHAIKTGKITTGDAGLRSVKNGLLEILDMKVDLSVIKKGGPFDNGVQIPIRGASANKTK</sequence>
<proteinExistence type="predicted"/>
<dbReference type="AlphaFoldDB" id="A0A6N8J703"/>
<evidence type="ECO:0000313" key="2">
    <source>
        <dbReference type="EMBL" id="MVT40411.1"/>
    </source>
</evidence>
<feature type="domain" description="Polymerase nucleotidyl transferase" evidence="1">
    <location>
        <begin position="138"/>
        <end position="199"/>
    </location>
</feature>
<dbReference type="GO" id="GO:0016779">
    <property type="term" value="F:nucleotidyltransferase activity"/>
    <property type="evidence" value="ECO:0007669"/>
    <property type="project" value="InterPro"/>
</dbReference>
<dbReference type="OrthoDB" id="4981820at2"/>
<name>A0A6N8J703_9BACT</name>